<keyword evidence="2" id="KW-0812">Transmembrane</keyword>
<keyword evidence="2" id="KW-0472">Membrane</keyword>
<feature type="region of interest" description="Disordered" evidence="1">
    <location>
        <begin position="1"/>
        <end position="25"/>
    </location>
</feature>
<dbReference type="AlphaFoldDB" id="A0AA38XLN7"/>
<feature type="transmembrane region" description="Helical" evidence="2">
    <location>
        <begin position="39"/>
        <end position="59"/>
    </location>
</feature>
<reference evidence="3" key="1">
    <citation type="submission" date="2022-10" db="EMBL/GenBank/DDBJ databases">
        <title>Culturing micro-colonial fungi from biological soil crusts in the Mojave desert and describing Neophaeococcomyces mojavensis, and introducing the new genera and species Taxawa tesnikishii.</title>
        <authorList>
            <person name="Kurbessoian T."/>
            <person name="Stajich J.E."/>
        </authorList>
    </citation>
    <scope>NUCLEOTIDE SEQUENCE</scope>
    <source>
        <strain evidence="3">TK_41</strain>
    </source>
</reference>
<feature type="region of interest" description="Disordered" evidence="1">
    <location>
        <begin position="127"/>
        <end position="153"/>
    </location>
</feature>
<evidence type="ECO:0000313" key="4">
    <source>
        <dbReference type="Proteomes" id="UP001172673"/>
    </source>
</evidence>
<evidence type="ECO:0000313" key="3">
    <source>
        <dbReference type="EMBL" id="KAJ9615779.1"/>
    </source>
</evidence>
<feature type="compositionally biased region" description="Pro residues" evidence="1">
    <location>
        <begin position="1"/>
        <end position="15"/>
    </location>
</feature>
<dbReference type="Proteomes" id="UP001172673">
    <property type="component" value="Unassembled WGS sequence"/>
</dbReference>
<protein>
    <submittedName>
        <fullName evidence="3">Uncharacterized protein</fullName>
    </submittedName>
</protein>
<proteinExistence type="predicted"/>
<evidence type="ECO:0000256" key="2">
    <source>
        <dbReference type="SAM" id="Phobius"/>
    </source>
</evidence>
<keyword evidence="2" id="KW-1133">Transmembrane helix</keyword>
<evidence type="ECO:0000256" key="1">
    <source>
        <dbReference type="SAM" id="MobiDB-lite"/>
    </source>
</evidence>
<comment type="caution">
    <text evidence="3">The sequence shown here is derived from an EMBL/GenBank/DDBJ whole genome shotgun (WGS) entry which is preliminary data.</text>
</comment>
<gene>
    <name evidence="3" type="ORF">H2200_001856</name>
</gene>
<accession>A0AA38XLN7</accession>
<sequence length="153" mass="17181">MSPSLPPQLRLPPQPLGQNVRRPGQVLPTPRVARNIRPLVYAIGIAGIVASGAWIGAYLKTGQQQDAARTQAQRLVAQLEVQPIPQQTEVAVPPTYNLPGDTEYNQRIQTLESKRSQLLAQKTGLETKLRDFHDSQRRKAEEEKERKEFGLKR</sequence>
<organism evidence="3 4">
    <name type="scientific">Cladophialophora chaetospira</name>
    <dbReference type="NCBI Taxonomy" id="386627"/>
    <lineage>
        <taxon>Eukaryota</taxon>
        <taxon>Fungi</taxon>
        <taxon>Dikarya</taxon>
        <taxon>Ascomycota</taxon>
        <taxon>Pezizomycotina</taxon>
        <taxon>Eurotiomycetes</taxon>
        <taxon>Chaetothyriomycetidae</taxon>
        <taxon>Chaetothyriales</taxon>
        <taxon>Herpotrichiellaceae</taxon>
        <taxon>Cladophialophora</taxon>
    </lineage>
</organism>
<keyword evidence="4" id="KW-1185">Reference proteome</keyword>
<name>A0AA38XLN7_9EURO</name>
<dbReference type="EMBL" id="JAPDRK010000002">
    <property type="protein sequence ID" value="KAJ9615779.1"/>
    <property type="molecule type" value="Genomic_DNA"/>
</dbReference>